<name>A0AAV4QYW3_CAEEX</name>
<reference evidence="1 2" key="1">
    <citation type="submission" date="2021-06" db="EMBL/GenBank/DDBJ databases">
        <title>Caerostris extrusa draft genome.</title>
        <authorList>
            <person name="Kono N."/>
            <person name="Arakawa K."/>
        </authorList>
    </citation>
    <scope>NUCLEOTIDE SEQUENCE [LARGE SCALE GENOMIC DNA]</scope>
</reference>
<protein>
    <submittedName>
        <fullName evidence="1">Uncharacterized protein</fullName>
    </submittedName>
</protein>
<evidence type="ECO:0000313" key="1">
    <source>
        <dbReference type="EMBL" id="GIY14455.1"/>
    </source>
</evidence>
<comment type="caution">
    <text evidence="1">The sequence shown here is derived from an EMBL/GenBank/DDBJ whole genome shotgun (WGS) entry which is preliminary data.</text>
</comment>
<gene>
    <name evidence="1" type="ORF">CEXT_490031</name>
</gene>
<accession>A0AAV4QYW3</accession>
<dbReference type="EMBL" id="BPLR01007088">
    <property type="protein sequence ID" value="GIY14455.1"/>
    <property type="molecule type" value="Genomic_DNA"/>
</dbReference>
<organism evidence="1 2">
    <name type="scientific">Caerostris extrusa</name>
    <name type="common">Bark spider</name>
    <name type="synonym">Caerostris bankana</name>
    <dbReference type="NCBI Taxonomy" id="172846"/>
    <lineage>
        <taxon>Eukaryota</taxon>
        <taxon>Metazoa</taxon>
        <taxon>Ecdysozoa</taxon>
        <taxon>Arthropoda</taxon>
        <taxon>Chelicerata</taxon>
        <taxon>Arachnida</taxon>
        <taxon>Araneae</taxon>
        <taxon>Araneomorphae</taxon>
        <taxon>Entelegynae</taxon>
        <taxon>Araneoidea</taxon>
        <taxon>Araneidae</taxon>
        <taxon>Caerostris</taxon>
    </lineage>
</organism>
<sequence length="77" mass="8932">MCAETGHKNVEHYPKAGPSVWLIPSNPIFIPKPDNGGTSKGNWGFRRWMGEKRKEKVMAHERIDRERKRICPTDMAR</sequence>
<dbReference type="AlphaFoldDB" id="A0AAV4QYW3"/>
<keyword evidence="2" id="KW-1185">Reference proteome</keyword>
<evidence type="ECO:0000313" key="2">
    <source>
        <dbReference type="Proteomes" id="UP001054945"/>
    </source>
</evidence>
<dbReference type="Proteomes" id="UP001054945">
    <property type="component" value="Unassembled WGS sequence"/>
</dbReference>
<proteinExistence type="predicted"/>